<dbReference type="GO" id="GO:0007030">
    <property type="term" value="P:Golgi organization"/>
    <property type="evidence" value="ECO:0007669"/>
    <property type="project" value="TreeGrafter"/>
</dbReference>
<feature type="domain" description="Sec16 N-terminal" evidence="14">
    <location>
        <begin position="189"/>
        <end position="399"/>
    </location>
</feature>
<accession>B8M6A5</accession>
<feature type="compositionally biased region" description="Low complexity" evidence="11">
    <location>
        <begin position="1690"/>
        <end position="1699"/>
    </location>
</feature>
<dbReference type="PANTHER" id="PTHR13402">
    <property type="entry name" value="RGPR-RELATED"/>
    <property type="match status" value="1"/>
</dbReference>
<feature type="compositionally biased region" description="Polar residues" evidence="11">
    <location>
        <begin position="38"/>
        <end position="53"/>
    </location>
</feature>
<keyword evidence="3 10" id="KW-0813">Transport</keyword>
<dbReference type="PANTHER" id="PTHR13402:SF6">
    <property type="entry name" value="SECRETORY 16, ISOFORM I"/>
    <property type="match status" value="1"/>
</dbReference>
<feature type="compositionally biased region" description="Polar residues" evidence="11">
    <location>
        <begin position="68"/>
        <end position="85"/>
    </location>
</feature>
<feature type="compositionally biased region" description="Low complexity" evidence="11">
    <location>
        <begin position="619"/>
        <end position="631"/>
    </location>
</feature>
<feature type="region of interest" description="Disordered" evidence="11">
    <location>
        <begin position="592"/>
        <end position="814"/>
    </location>
</feature>
<dbReference type="FunCoup" id="B8M6A5">
    <property type="interactions" value="117"/>
</dbReference>
<feature type="compositionally biased region" description="Low complexity" evidence="11">
    <location>
        <begin position="1740"/>
        <end position="1765"/>
    </location>
</feature>
<dbReference type="InterPro" id="IPR024340">
    <property type="entry name" value="Sec16_CCD"/>
</dbReference>
<dbReference type="PhylomeDB" id="B8M6A5"/>
<feature type="compositionally biased region" description="Polar residues" evidence="11">
    <location>
        <begin position="695"/>
        <end position="705"/>
    </location>
</feature>
<keyword evidence="7 10" id="KW-0072">Autophagy</keyword>
<comment type="function">
    <text evidence="9 10">Involved in the initiation of assembly of the COPII coat required for the formation of transport vesicles from the endoplasmic reticulum (ER) and the selection of cargo molecules. Also involved in autophagy.</text>
</comment>
<evidence type="ECO:0000256" key="6">
    <source>
        <dbReference type="ARBA" id="ARBA00022927"/>
    </source>
</evidence>
<dbReference type="GO" id="GO:0070973">
    <property type="term" value="P:protein localization to endoplasmic reticulum exit site"/>
    <property type="evidence" value="ECO:0007669"/>
    <property type="project" value="TreeGrafter"/>
</dbReference>
<dbReference type="GO" id="GO:0016192">
    <property type="term" value="P:vesicle-mediated transport"/>
    <property type="evidence" value="ECO:0007669"/>
    <property type="project" value="UniProtKB-KW"/>
</dbReference>
<evidence type="ECO:0000256" key="5">
    <source>
        <dbReference type="ARBA" id="ARBA00022892"/>
    </source>
</evidence>
<comment type="similarity">
    <text evidence="2 10">Belongs to the SEC16 family.</text>
</comment>
<feature type="compositionally biased region" description="Basic and acidic residues" evidence="11">
    <location>
        <begin position="361"/>
        <end position="371"/>
    </location>
</feature>
<feature type="compositionally biased region" description="Polar residues" evidence="11">
    <location>
        <begin position="1405"/>
        <end position="1416"/>
    </location>
</feature>
<protein>
    <recommendedName>
        <fullName evidence="10">Protein transport protein sec16</fullName>
    </recommendedName>
</protein>
<evidence type="ECO:0000259" key="14">
    <source>
        <dbReference type="Pfam" id="PF12935"/>
    </source>
</evidence>
<feature type="domain" description="Sec16 Sec23-binding" evidence="12">
    <location>
        <begin position="1028"/>
        <end position="1332"/>
    </location>
</feature>
<evidence type="ECO:0000259" key="13">
    <source>
        <dbReference type="Pfam" id="PF12932"/>
    </source>
</evidence>
<feature type="compositionally biased region" description="Acidic residues" evidence="11">
    <location>
        <begin position="1546"/>
        <end position="1555"/>
    </location>
</feature>
<feature type="compositionally biased region" description="Basic and acidic residues" evidence="11">
    <location>
        <begin position="161"/>
        <end position="177"/>
    </location>
</feature>
<dbReference type="RefSeq" id="XP_002479714.1">
    <property type="nucleotide sequence ID" value="XM_002479669.1"/>
</dbReference>
<evidence type="ECO:0000256" key="11">
    <source>
        <dbReference type="SAM" id="MobiDB-lite"/>
    </source>
</evidence>
<feature type="compositionally biased region" description="Polar residues" evidence="11">
    <location>
        <begin position="646"/>
        <end position="662"/>
    </location>
</feature>
<evidence type="ECO:0000313" key="16">
    <source>
        <dbReference type="Proteomes" id="UP000001745"/>
    </source>
</evidence>
<dbReference type="GeneID" id="8108007"/>
<dbReference type="FunFam" id="1.25.40.1030:FF:000008">
    <property type="entry name" value="Protein transport protein sec16"/>
    <property type="match status" value="1"/>
</dbReference>
<feature type="compositionally biased region" description="Pro residues" evidence="11">
    <location>
        <begin position="554"/>
        <end position="571"/>
    </location>
</feature>
<evidence type="ECO:0000256" key="1">
    <source>
        <dbReference type="ARBA" id="ARBA00004397"/>
    </source>
</evidence>
<dbReference type="STRING" id="441959.B8M6A5"/>
<feature type="compositionally biased region" description="Low complexity" evidence="11">
    <location>
        <begin position="1475"/>
        <end position="1487"/>
    </location>
</feature>
<feature type="region of interest" description="Disordered" evidence="11">
    <location>
        <begin position="1652"/>
        <end position="1810"/>
    </location>
</feature>
<keyword evidence="6 10" id="KW-0653">Protein transport</keyword>
<dbReference type="OrthoDB" id="8918678at2759"/>
<keyword evidence="8 10" id="KW-0472">Membrane</keyword>
<evidence type="ECO:0000313" key="15">
    <source>
        <dbReference type="EMBL" id="EED19280.1"/>
    </source>
</evidence>
<dbReference type="GO" id="GO:0070971">
    <property type="term" value="C:endoplasmic reticulum exit site"/>
    <property type="evidence" value="ECO:0007669"/>
    <property type="project" value="TreeGrafter"/>
</dbReference>
<feature type="compositionally biased region" description="Low complexity" evidence="11">
    <location>
        <begin position="1521"/>
        <end position="1532"/>
    </location>
</feature>
<feature type="region of interest" description="Disordered" evidence="11">
    <location>
        <begin position="1"/>
        <end position="101"/>
    </location>
</feature>
<dbReference type="eggNOG" id="KOG1913">
    <property type="taxonomic scope" value="Eukaryota"/>
</dbReference>
<evidence type="ECO:0000256" key="7">
    <source>
        <dbReference type="ARBA" id="ARBA00023006"/>
    </source>
</evidence>
<dbReference type="GO" id="GO:0005789">
    <property type="term" value="C:endoplasmic reticulum membrane"/>
    <property type="evidence" value="ECO:0007669"/>
    <property type="project" value="UniProtKB-SubCell"/>
</dbReference>
<keyword evidence="15" id="KW-0167">Capsid protein</keyword>
<dbReference type="OMA" id="YKSPYDL"/>
<feature type="compositionally biased region" description="Polar residues" evidence="11">
    <location>
        <begin position="132"/>
        <end position="141"/>
    </location>
</feature>
<organism evidence="15 16">
    <name type="scientific">Talaromyces stipitatus (strain ATCC 10500 / CBS 375.48 / QM 6759 / NRRL 1006)</name>
    <name type="common">Penicillium stipitatum</name>
    <dbReference type="NCBI Taxonomy" id="441959"/>
    <lineage>
        <taxon>Eukaryota</taxon>
        <taxon>Fungi</taxon>
        <taxon>Dikarya</taxon>
        <taxon>Ascomycota</taxon>
        <taxon>Pezizomycotina</taxon>
        <taxon>Eurotiomycetes</taxon>
        <taxon>Eurotiomycetidae</taxon>
        <taxon>Eurotiales</taxon>
        <taxon>Trichocomaceae</taxon>
        <taxon>Talaromyces</taxon>
        <taxon>Talaromyces sect. Talaromyces</taxon>
    </lineage>
</organism>
<feature type="compositionally biased region" description="Low complexity" evidence="11">
    <location>
        <begin position="723"/>
        <end position="740"/>
    </location>
</feature>
<feature type="compositionally biased region" description="Polar residues" evidence="11">
    <location>
        <begin position="777"/>
        <end position="789"/>
    </location>
</feature>
<feature type="compositionally biased region" description="Low complexity" evidence="11">
    <location>
        <begin position="680"/>
        <end position="694"/>
    </location>
</feature>
<evidence type="ECO:0000256" key="9">
    <source>
        <dbReference type="ARBA" id="ARBA00024687"/>
    </source>
</evidence>
<feature type="compositionally biased region" description="Acidic residues" evidence="11">
    <location>
        <begin position="194"/>
        <end position="203"/>
    </location>
</feature>
<feature type="compositionally biased region" description="Low complexity" evidence="11">
    <location>
        <begin position="1605"/>
        <end position="1617"/>
    </location>
</feature>
<feature type="domain" description="Sec16 central conserved" evidence="13">
    <location>
        <begin position="854"/>
        <end position="970"/>
    </location>
</feature>
<dbReference type="EMBL" id="EQ962654">
    <property type="protein sequence ID" value="EED19280.1"/>
    <property type="molecule type" value="Genomic_DNA"/>
</dbReference>
<sequence length="1810" mass="194480">MTETMSHLPENLIKPHLTGASWNPAMRPEDAPDASVPEANSLSAIERLSQQTDEIPADDTVKEDIISKSESQSTPGHNVATISTAEHNESPAPSIEPTEEEKPLNINWGEEADAIWNIQSQNPFEREDVAARTNSFPPVSNTTEPTDEEIPIEQHASAPQNHEEPHNSQQEDSHSGSHFEAIQNNNDNNFWEADGAEDDEGEFFDQLKTQTKPIYVPPEAESRFEEGIPLVENESNFQTDGANKDEPQLDDVFRDDEEDDFFASAVKGDNSAPEKPTVLRKSTYDVLGGRDSSIPDSPVGESPAAPELEKEDDDLAARWQAELDDAEYSPDVPEPKAEEEDLAARWQAELDDDDDDLLLENETKYKPREESTFFNGDSAGDLWSPQRAPSNYTNPYTPHQPSSTELFQSLPNIYTPVSGVSAPPSGVPETPTEKEAATHSFVDQAKDGYKSPYDLPESLAPRPRRAAARRTAPPPSAGIPPPPPRSSSIPPSLSIPVVSSVLPQPGAQKTVSQPVGGADPVANNFFEELPALAPRQHPGSRTGAYTPAPVVASAPPPGESMLPPSMPPPSLPLSQVGPDVAYQNQLQAPERMGPYANLTVPMASAGPGIGPRYSPKPPSTTSKSPLSSRYSPAPPSSQPPNGRNRYVSQPNNLPFQPRTSSPLAHHEKTAYEAQTQQRPSTSSGSSSLTYPISSNHTRGSFSVPTNDLHGGTGPQLPQPSPAPASFSPPANPCASSLTSEPSRRSSTESPYTPHVGVAPTNVLPPPANDLGFAPLRRSQTQSPGRQSIRPSFIRNPTEPVQRPASVHEPGSPTQAAHAYTIPQVTSIVREVPELDFIKPTDSRKLDPLQRWKGAPVFKFAFGGLVSSCFPQHIPRYTAGQMNPMIQPAPGETKVRQLKQILPDGDIVRYPGPLKTKSKKKDVVAWLSSRIAALENEGIPPSLDQGPDALKKHDEKILLWKLLRILVENDGALEGTSEIEKSIRNVISPELESTDQGNGYDTGAAPGLYHPTNGSISSESVASKVLGQIKTELLGGYREKAVWLAVDNRLWGHAMVISSTLDKALWKQVVQEFVRREVRSAGENIESLAALYAVISGNTEESIDELVPPSARLGLQMVSKEGQGINKNAVDGLERWRETLGLIINNRSPDDHQALVSLGQLLGSYGRTEASHVCYLFAKAFSQRPIFGGADDSQASIVLLGADHLKFPTTYFQDEDAIALTEVYEFATSVLAGSAVAVLPYLQPYKLQHAYILADKGLRTEAMHYCEAIGSVLKASTKPSPYYHQRLFAEIDELATRLKQAPGDGASSWISKPNMEKVSGSMWARFNSFVAGDENEAASNGSATDADVGPFAKVTEPATISRPPSVSEVYGSYSMVQPASNAFSRYAPANQFAPSSSPEQYRARSSMESQRSPSIGVTYNARRGSQEPATPVESSPYNFASSNAYGSPTSFPYHSTPPQSSYVPLAPVEEDLATQAQPSYPAAPQQSALTSGLQASPERFGQPLHEVNETSPSAEVPHYGGYEPPSISSYEPPSYHPDLGLSTDGPGQEEESDEPEEKPKKKTFMDDDDDEDDLAARAAAIQKAEKARRDREADEAVRRAAEADAQRPAAPKKGWFGSWWGGKKEGESSGGPIRAKLGEENSFYYDPELKKWVNKKDPNSATASTRATPPPPKGPSRSASVGSTPPPPPASALHRPPSLSQLGATLDSRPSTGTGVSPLVSSPAFGPPPPNGGGLPPRSVSTTAAATASTTTLPSPSASSAKGAAPLPRPSTTSLSNASSIDDLLGAPTARKGGTVKSKKKGRGYIDVMAK</sequence>
<feature type="region of interest" description="Disordered" evidence="11">
    <location>
        <begin position="127"/>
        <end position="499"/>
    </location>
</feature>
<dbReference type="HOGENOM" id="CLU_001147_0_0_1"/>
<keyword evidence="16" id="KW-1185">Reference proteome</keyword>
<keyword evidence="15" id="KW-0946">Virion</keyword>
<dbReference type="InterPro" id="IPR024468">
    <property type="entry name" value="Sec16_N"/>
</dbReference>
<dbReference type="InParanoid" id="B8M6A5"/>
<dbReference type="Pfam" id="PF12931">
    <property type="entry name" value="TPR_Sec16"/>
    <property type="match status" value="1"/>
</dbReference>
<feature type="compositionally biased region" description="Polar residues" evidence="11">
    <location>
        <begin position="1769"/>
        <end position="1779"/>
    </location>
</feature>
<feature type="region of interest" description="Disordered" evidence="11">
    <location>
        <begin position="1389"/>
        <end position="1436"/>
    </location>
</feature>
<feature type="compositionally biased region" description="Basic and acidic residues" evidence="11">
    <location>
        <begin position="1582"/>
        <end position="1604"/>
    </location>
</feature>
<dbReference type="GO" id="GO:0012507">
    <property type="term" value="C:ER to Golgi transport vesicle membrane"/>
    <property type="evidence" value="ECO:0007669"/>
    <property type="project" value="TreeGrafter"/>
</dbReference>
<feature type="region of interest" description="Disordered" evidence="11">
    <location>
        <begin position="533"/>
        <end position="577"/>
    </location>
</feature>
<dbReference type="Pfam" id="PF12932">
    <property type="entry name" value="Sec16"/>
    <property type="match status" value="1"/>
</dbReference>
<evidence type="ECO:0000256" key="3">
    <source>
        <dbReference type="ARBA" id="ARBA00022448"/>
    </source>
</evidence>
<dbReference type="Gene3D" id="1.25.40.1030">
    <property type="match status" value="1"/>
</dbReference>
<feature type="compositionally biased region" description="Acidic residues" evidence="11">
    <location>
        <begin position="349"/>
        <end position="359"/>
    </location>
</feature>
<dbReference type="Pfam" id="PF12935">
    <property type="entry name" value="Sec16_N"/>
    <property type="match status" value="1"/>
</dbReference>
<dbReference type="InterPro" id="IPR024298">
    <property type="entry name" value="Sec16_Sec23-bd"/>
</dbReference>
<dbReference type="GO" id="GO:0015031">
    <property type="term" value="P:protein transport"/>
    <property type="evidence" value="ECO:0007669"/>
    <property type="project" value="UniProtKB-KW"/>
</dbReference>
<dbReference type="VEuPathDB" id="FungiDB:TSTA_025950"/>
<feature type="compositionally biased region" description="Polar residues" evidence="11">
    <location>
        <begin position="387"/>
        <end position="412"/>
    </location>
</feature>
<dbReference type="GO" id="GO:0006914">
    <property type="term" value="P:autophagy"/>
    <property type="evidence" value="ECO:0007669"/>
    <property type="project" value="UniProtKB-KW"/>
</dbReference>
<dbReference type="CDD" id="cd09233">
    <property type="entry name" value="ACE1-Sec16-like"/>
    <property type="match status" value="1"/>
</dbReference>
<feature type="region of interest" description="Disordered" evidence="11">
    <location>
        <begin position="1475"/>
        <end position="1638"/>
    </location>
</feature>
<evidence type="ECO:0000256" key="2">
    <source>
        <dbReference type="ARBA" id="ARBA00005927"/>
    </source>
</evidence>
<reference evidence="16" key="1">
    <citation type="journal article" date="2015" name="Genome Announc.">
        <title>Genome sequence of the AIDS-associated pathogen Penicillium marneffei (ATCC18224) and its near taxonomic relative Talaromyces stipitatus (ATCC10500).</title>
        <authorList>
            <person name="Nierman W.C."/>
            <person name="Fedorova-Abrams N.D."/>
            <person name="Andrianopoulos A."/>
        </authorList>
    </citation>
    <scope>NUCLEOTIDE SEQUENCE [LARGE SCALE GENOMIC DNA]</scope>
    <source>
        <strain evidence="16">ATCC 10500 / CBS 375.48 / QM 6759 / NRRL 1006</strain>
    </source>
</reference>
<evidence type="ECO:0000259" key="12">
    <source>
        <dbReference type="Pfam" id="PF12931"/>
    </source>
</evidence>
<keyword evidence="4 10" id="KW-0256">Endoplasmic reticulum</keyword>
<name>B8M6A5_TALSN</name>
<feature type="compositionally biased region" description="Low complexity" evidence="11">
    <location>
        <begin position="486"/>
        <end position="499"/>
    </location>
</feature>
<evidence type="ECO:0000256" key="4">
    <source>
        <dbReference type="ARBA" id="ARBA00022824"/>
    </source>
</evidence>
<gene>
    <name evidence="15" type="ORF">TSTA_025950</name>
</gene>
<keyword evidence="5 10" id="KW-0931">ER-Golgi transport</keyword>
<feature type="compositionally biased region" description="Pro residues" evidence="11">
    <location>
        <begin position="472"/>
        <end position="485"/>
    </location>
</feature>
<dbReference type="Proteomes" id="UP000001745">
    <property type="component" value="Unassembled WGS sequence"/>
</dbReference>
<evidence type="ECO:0000256" key="8">
    <source>
        <dbReference type="ARBA" id="ARBA00023136"/>
    </source>
</evidence>
<evidence type="ECO:0000256" key="10">
    <source>
        <dbReference type="RuleBase" id="RU364101"/>
    </source>
</evidence>
<proteinExistence type="inferred from homology"/>
<comment type="subcellular location">
    <subcellularLocation>
        <location evidence="1">Endoplasmic reticulum membrane</location>
        <topology evidence="1">Peripheral membrane protein</topology>
        <orientation evidence="1">Cytoplasmic side</orientation>
    </subcellularLocation>
</comment>